<dbReference type="InterPro" id="IPR006665">
    <property type="entry name" value="OmpA-like"/>
</dbReference>
<keyword evidence="2" id="KW-1133">Transmembrane helix</keyword>
<protein>
    <submittedName>
        <fullName evidence="4">Flagellar motor protein MotB</fullName>
    </submittedName>
</protein>
<dbReference type="PROSITE" id="PS51123">
    <property type="entry name" value="OMPA_2"/>
    <property type="match status" value="1"/>
</dbReference>
<reference evidence="5" key="2">
    <citation type="submission" date="2014-02" db="EMBL/GenBank/DDBJ databases">
        <title>Draft Genome Sequence of extremely halophilic bacteria Halorhodospira halochloris.</title>
        <authorList>
            <person name="Singh K.S."/>
        </authorList>
    </citation>
    <scope>NUCLEOTIDE SEQUENCE [LARGE SCALE GENOMIC DNA]</scope>
    <source>
        <strain evidence="5">A</strain>
    </source>
</reference>
<dbReference type="KEGG" id="hhc:M911_06120"/>
<dbReference type="InterPro" id="IPR050330">
    <property type="entry name" value="Bact_OuterMem_StrucFunc"/>
</dbReference>
<dbReference type="Proteomes" id="UP000019442">
    <property type="component" value="Chromosome"/>
</dbReference>
<evidence type="ECO:0000313" key="4">
    <source>
        <dbReference type="EMBL" id="AHK78814.1"/>
    </source>
</evidence>
<keyword evidence="4" id="KW-0966">Cell projection</keyword>
<feature type="domain" description="OmpA-like" evidence="3">
    <location>
        <begin position="204"/>
        <end position="324"/>
    </location>
</feature>
<dbReference type="PATRIC" id="fig|1354791.3.peg.1660"/>
<dbReference type="SUPFAM" id="SSF103088">
    <property type="entry name" value="OmpA-like"/>
    <property type="match status" value="1"/>
</dbReference>
<keyword evidence="5" id="KW-1185">Reference proteome</keyword>
<organism evidence="4 5">
    <name type="scientific">Ectothiorhodospira haloalkaliphila</name>
    <dbReference type="NCBI Taxonomy" id="421628"/>
    <lineage>
        <taxon>Bacteria</taxon>
        <taxon>Pseudomonadati</taxon>
        <taxon>Pseudomonadota</taxon>
        <taxon>Gammaproteobacteria</taxon>
        <taxon>Chromatiales</taxon>
        <taxon>Ectothiorhodospiraceae</taxon>
        <taxon>Ectothiorhodospira</taxon>
    </lineage>
</organism>
<sequence>MGKRTGPGLAAGEVAGMTTSAWGPKVAPGESIPAGSFRGREHVEFDEPVQTDGGWTVGYLDVLLLLVTLFAALLAAAYLQIDELQGRFAKADSEPQTVNLQTLLEPAIPEPASVIPSPNTPPAWPMDPAPPVPALTYPAPEVLTQTIPVLSITDAAAAPRIESVPAPILVEPVESPEVPPALEALADLVAGQGAEQPLEMLIEEHQVRLEVGNDILFPSGTAQLSEAGIGLLEEVYQVLAREALSIIVEGHTDDVPINTERFPSNWELSSLRATTVARQLIELGIPADQLRIAGHADTRPRVPNDTPENRALNRRVSLVLEVAQ</sequence>
<keyword evidence="2" id="KW-0812">Transmembrane</keyword>
<dbReference type="PANTHER" id="PTHR30329:SF21">
    <property type="entry name" value="LIPOPROTEIN YIAD-RELATED"/>
    <property type="match status" value="1"/>
</dbReference>
<dbReference type="Gene3D" id="3.30.1330.60">
    <property type="entry name" value="OmpA-like domain"/>
    <property type="match status" value="1"/>
</dbReference>
<evidence type="ECO:0000256" key="2">
    <source>
        <dbReference type="SAM" id="Phobius"/>
    </source>
</evidence>
<dbReference type="CDD" id="cd07185">
    <property type="entry name" value="OmpA_C-like"/>
    <property type="match status" value="1"/>
</dbReference>
<dbReference type="InterPro" id="IPR036737">
    <property type="entry name" value="OmpA-like_sf"/>
</dbReference>
<feature type="transmembrane region" description="Helical" evidence="2">
    <location>
        <begin position="62"/>
        <end position="81"/>
    </location>
</feature>
<dbReference type="PANTHER" id="PTHR30329">
    <property type="entry name" value="STATOR ELEMENT OF FLAGELLAR MOTOR COMPLEX"/>
    <property type="match status" value="1"/>
</dbReference>
<dbReference type="GO" id="GO:0016020">
    <property type="term" value="C:membrane"/>
    <property type="evidence" value="ECO:0007669"/>
    <property type="project" value="UniProtKB-UniRule"/>
</dbReference>
<name>W8KGA6_9GAMM</name>
<evidence type="ECO:0000259" key="3">
    <source>
        <dbReference type="PROSITE" id="PS51123"/>
    </source>
</evidence>
<dbReference type="AlphaFoldDB" id="W8KGA6"/>
<keyword evidence="4" id="KW-0282">Flagellum</keyword>
<dbReference type="EMBL" id="CP007268">
    <property type="protein sequence ID" value="AHK78814.1"/>
    <property type="molecule type" value="Genomic_DNA"/>
</dbReference>
<proteinExistence type="predicted"/>
<gene>
    <name evidence="4" type="ORF">M911_06120</name>
</gene>
<reference evidence="4 5" key="1">
    <citation type="journal article" date="2014" name="J Genomics">
        <title>Draft Genome Sequence of the Extremely Halophilic Phototrophic Purple Sulfur Bacterium Halorhodospira halochloris.</title>
        <authorList>
            <person name="Singh K.S."/>
            <person name="Kirksey J."/>
            <person name="Hoff W.D."/>
            <person name="Deole R."/>
        </authorList>
    </citation>
    <scope>NUCLEOTIDE SEQUENCE [LARGE SCALE GENOMIC DNA]</scope>
    <source>
        <strain evidence="4 5">A</strain>
    </source>
</reference>
<keyword evidence="4" id="KW-0969">Cilium</keyword>
<accession>W8KGA6</accession>
<evidence type="ECO:0000256" key="1">
    <source>
        <dbReference type="PROSITE-ProRule" id="PRU00473"/>
    </source>
</evidence>
<evidence type="ECO:0000313" key="5">
    <source>
        <dbReference type="Proteomes" id="UP000019442"/>
    </source>
</evidence>
<dbReference type="HOGENOM" id="CLU_016890_0_0_6"/>
<dbReference type="Pfam" id="PF00691">
    <property type="entry name" value="OmpA"/>
    <property type="match status" value="1"/>
</dbReference>
<keyword evidence="1 2" id="KW-0472">Membrane</keyword>